<evidence type="ECO:0000313" key="3">
    <source>
        <dbReference type="Proteomes" id="UP000823612"/>
    </source>
</evidence>
<keyword evidence="1" id="KW-1133">Transmembrane helix</keyword>
<protein>
    <submittedName>
        <fullName evidence="2">DUF4190 domain-containing protein</fullName>
    </submittedName>
</protein>
<proteinExistence type="predicted"/>
<accession>A0A9D9DV48</accession>
<dbReference type="PROSITE" id="PS51257">
    <property type="entry name" value="PROKAR_LIPOPROTEIN"/>
    <property type="match status" value="1"/>
</dbReference>
<dbReference type="InterPro" id="IPR011655">
    <property type="entry name" value="MpPF26"/>
</dbReference>
<evidence type="ECO:0000313" key="2">
    <source>
        <dbReference type="EMBL" id="MBO8433258.1"/>
    </source>
</evidence>
<evidence type="ECO:0000256" key="1">
    <source>
        <dbReference type="SAM" id="Phobius"/>
    </source>
</evidence>
<feature type="transmembrane region" description="Helical" evidence="1">
    <location>
        <begin position="12"/>
        <end position="38"/>
    </location>
</feature>
<dbReference type="Proteomes" id="UP000823612">
    <property type="component" value="Unassembled WGS sequence"/>
</dbReference>
<keyword evidence="1" id="KW-0472">Membrane</keyword>
<dbReference type="Pfam" id="PF07666">
    <property type="entry name" value="MpPF26"/>
    <property type="match status" value="1"/>
</dbReference>
<reference evidence="2" key="2">
    <citation type="journal article" date="2021" name="PeerJ">
        <title>Extensive microbial diversity within the chicken gut microbiome revealed by metagenomics and culture.</title>
        <authorList>
            <person name="Gilroy R."/>
            <person name="Ravi A."/>
            <person name="Getino M."/>
            <person name="Pursley I."/>
            <person name="Horton D.L."/>
            <person name="Alikhan N.F."/>
            <person name="Baker D."/>
            <person name="Gharbi K."/>
            <person name="Hall N."/>
            <person name="Watson M."/>
            <person name="Adriaenssens E.M."/>
            <person name="Foster-Nyarko E."/>
            <person name="Jarju S."/>
            <person name="Secka A."/>
            <person name="Antonio M."/>
            <person name="Oren A."/>
            <person name="Chaudhuri R.R."/>
            <person name="La Ragione R."/>
            <person name="Hildebrand F."/>
            <person name="Pallen M.J."/>
        </authorList>
    </citation>
    <scope>NUCLEOTIDE SEQUENCE</scope>
    <source>
        <strain evidence="2">2889</strain>
    </source>
</reference>
<dbReference type="NCBIfam" id="NF040945">
    <property type="entry name" value="CCC_membrane"/>
    <property type="match status" value="1"/>
</dbReference>
<keyword evidence="1" id="KW-0812">Transmembrane</keyword>
<comment type="caution">
    <text evidence="2">The sequence shown here is derived from an EMBL/GenBank/DDBJ whole genome shotgun (WGS) entry which is preliminary data.</text>
</comment>
<organism evidence="2 3">
    <name type="scientific">Candidatus Pullibacteroides excrementavium</name>
    <dbReference type="NCBI Taxonomy" id="2840905"/>
    <lineage>
        <taxon>Bacteria</taxon>
        <taxon>Pseudomonadati</taxon>
        <taxon>Bacteroidota</taxon>
        <taxon>Bacteroidia</taxon>
        <taxon>Bacteroidales</taxon>
        <taxon>Candidatus Pullibacteroides</taxon>
    </lineage>
</organism>
<sequence length="100" mass="10347">MEKKNPPYSVAALVLGICSIVFSCAFVGLICGIIGLVLSGNGFKAYRLNPDDYSGTGMLQAGKITSIIGVVLGALYVVYAIVLVGIIGTGFTLLPFLEGC</sequence>
<name>A0A9D9DV48_9BACT</name>
<dbReference type="EMBL" id="JADIMZ010000122">
    <property type="protein sequence ID" value="MBO8433258.1"/>
    <property type="molecule type" value="Genomic_DNA"/>
</dbReference>
<gene>
    <name evidence="2" type="ORF">IAB08_08230</name>
</gene>
<feature type="transmembrane region" description="Helical" evidence="1">
    <location>
        <begin position="67"/>
        <end position="94"/>
    </location>
</feature>
<dbReference type="AlphaFoldDB" id="A0A9D9DV48"/>
<reference evidence="2" key="1">
    <citation type="submission" date="2020-10" db="EMBL/GenBank/DDBJ databases">
        <authorList>
            <person name="Gilroy R."/>
        </authorList>
    </citation>
    <scope>NUCLEOTIDE SEQUENCE</scope>
    <source>
        <strain evidence="2">2889</strain>
    </source>
</reference>